<feature type="compositionally biased region" description="Basic and acidic residues" evidence="1">
    <location>
        <begin position="132"/>
        <end position="148"/>
    </location>
</feature>
<comment type="caution">
    <text evidence="2">The sequence shown here is derived from an EMBL/GenBank/DDBJ whole genome shotgun (WGS) entry which is preliminary data.</text>
</comment>
<feature type="compositionally biased region" description="Basic and acidic residues" evidence="1">
    <location>
        <begin position="20"/>
        <end position="39"/>
    </location>
</feature>
<protein>
    <submittedName>
        <fullName evidence="2">Uncharacterized protein</fullName>
    </submittedName>
</protein>
<dbReference type="AlphaFoldDB" id="A0AAD8UWJ8"/>
<keyword evidence="3" id="KW-1185">Reference proteome</keyword>
<dbReference type="GeneID" id="85449327"/>
<evidence type="ECO:0000313" key="3">
    <source>
        <dbReference type="Proteomes" id="UP001230504"/>
    </source>
</evidence>
<feature type="compositionally biased region" description="Basic residues" evidence="1">
    <location>
        <begin position="102"/>
        <end position="120"/>
    </location>
</feature>
<evidence type="ECO:0000313" key="2">
    <source>
        <dbReference type="EMBL" id="KAK1569580.1"/>
    </source>
</evidence>
<dbReference type="EMBL" id="JAHLJV010000129">
    <property type="protein sequence ID" value="KAK1569580.1"/>
    <property type="molecule type" value="Genomic_DNA"/>
</dbReference>
<accession>A0AAD8UWJ8</accession>
<dbReference type="RefSeq" id="XP_060407804.1">
    <property type="nucleotide sequence ID" value="XM_060565087.1"/>
</dbReference>
<gene>
    <name evidence="2" type="ORF">LY79DRAFT_72457</name>
</gene>
<feature type="region of interest" description="Disordered" evidence="1">
    <location>
        <begin position="63"/>
        <end position="172"/>
    </location>
</feature>
<dbReference type="Proteomes" id="UP001230504">
    <property type="component" value="Unassembled WGS sequence"/>
</dbReference>
<evidence type="ECO:0000256" key="1">
    <source>
        <dbReference type="SAM" id="MobiDB-lite"/>
    </source>
</evidence>
<name>A0AAD8UWJ8_9PEZI</name>
<feature type="region of interest" description="Disordered" evidence="1">
    <location>
        <begin position="1"/>
        <end position="41"/>
    </location>
</feature>
<organism evidence="2 3">
    <name type="scientific">Colletotrichum navitas</name>
    <dbReference type="NCBI Taxonomy" id="681940"/>
    <lineage>
        <taxon>Eukaryota</taxon>
        <taxon>Fungi</taxon>
        <taxon>Dikarya</taxon>
        <taxon>Ascomycota</taxon>
        <taxon>Pezizomycotina</taxon>
        <taxon>Sordariomycetes</taxon>
        <taxon>Hypocreomycetidae</taxon>
        <taxon>Glomerellales</taxon>
        <taxon>Glomerellaceae</taxon>
        <taxon>Colletotrichum</taxon>
        <taxon>Colletotrichum graminicola species complex</taxon>
    </lineage>
</organism>
<proteinExistence type="predicted"/>
<reference evidence="2" key="1">
    <citation type="submission" date="2021-06" db="EMBL/GenBank/DDBJ databases">
        <title>Comparative genomics, transcriptomics and evolutionary studies reveal genomic signatures of adaptation to plant cell wall in hemibiotrophic fungi.</title>
        <authorList>
            <consortium name="DOE Joint Genome Institute"/>
            <person name="Baroncelli R."/>
            <person name="Diaz J.F."/>
            <person name="Benocci T."/>
            <person name="Peng M."/>
            <person name="Battaglia E."/>
            <person name="Haridas S."/>
            <person name="Andreopoulos W."/>
            <person name="Labutti K."/>
            <person name="Pangilinan J."/>
            <person name="Floch G.L."/>
            <person name="Makela M.R."/>
            <person name="Henrissat B."/>
            <person name="Grigoriev I.V."/>
            <person name="Crouch J.A."/>
            <person name="De Vries R.P."/>
            <person name="Sukno S.A."/>
            <person name="Thon M.R."/>
        </authorList>
    </citation>
    <scope>NUCLEOTIDE SEQUENCE</scope>
    <source>
        <strain evidence="2">CBS 125086</strain>
    </source>
</reference>
<sequence>MWKWDRVDKRKGRCSWKPGGVDERKEMARRGERKGRENGWMDARAAAGSVVVWVELRRRQEERNVDGKGNCAAEEKVSRQGKVLRGEARREQMTPMQQTKCGKGKAGMHGKERWGRKRQLQRQAIAIVGRDISFRQRERTERKGRAEQSRSSSVDGGGGSTGPAQVPGALRK</sequence>
<feature type="compositionally biased region" description="Basic and acidic residues" evidence="1">
    <location>
        <begin position="73"/>
        <end position="92"/>
    </location>
</feature>